<accession>A0A0C1LKE6</accession>
<protein>
    <submittedName>
        <fullName evidence="2">Uncharacterized protein</fullName>
    </submittedName>
</protein>
<gene>
    <name evidence="2" type="ORF">OI18_04190</name>
</gene>
<keyword evidence="1" id="KW-1133">Transmembrane helix</keyword>
<reference evidence="2 3" key="1">
    <citation type="submission" date="2014-11" db="EMBL/GenBank/DDBJ databases">
        <title>Genome sequence of Flavihumibacter solisilvae 3-3.</title>
        <authorList>
            <person name="Zhou G."/>
            <person name="Li M."/>
            <person name="Wang G."/>
        </authorList>
    </citation>
    <scope>NUCLEOTIDE SEQUENCE [LARGE SCALE GENOMIC DNA]</scope>
    <source>
        <strain evidence="2 3">3-3</strain>
    </source>
</reference>
<evidence type="ECO:0000313" key="2">
    <source>
        <dbReference type="EMBL" id="KIC95838.1"/>
    </source>
</evidence>
<keyword evidence="1" id="KW-0812">Transmembrane</keyword>
<comment type="caution">
    <text evidence="2">The sequence shown here is derived from an EMBL/GenBank/DDBJ whole genome shotgun (WGS) entry which is preliminary data.</text>
</comment>
<dbReference type="STRING" id="1349421.OI18_04190"/>
<evidence type="ECO:0000256" key="1">
    <source>
        <dbReference type="SAM" id="Phobius"/>
    </source>
</evidence>
<sequence length="69" mass="7918">MQPDAIYLRVVLLFLHALINFIFISWLTDFDITGSWLTVIGFAFLVLLVIGTIMAHVISFINYIKTKTK</sequence>
<dbReference type="EMBL" id="JSVC01000004">
    <property type="protein sequence ID" value="KIC95838.1"/>
    <property type="molecule type" value="Genomic_DNA"/>
</dbReference>
<feature type="transmembrane region" description="Helical" evidence="1">
    <location>
        <begin position="7"/>
        <end position="27"/>
    </location>
</feature>
<dbReference type="RefSeq" id="WP_039137476.1">
    <property type="nucleotide sequence ID" value="NZ_JSVC01000004.1"/>
</dbReference>
<dbReference type="AlphaFoldDB" id="A0A0C1LKE6"/>
<dbReference type="Proteomes" id="UP000031408">
    <property type="component" value="Unassembled WGS sequence"/>
</dbReference>
<proteinExistence type="predicted"/>
<keyword evidence="1" id="KW-0472">Membrane</keyword>
<organism evidence="2 3">
    <name type="scientific">Flavihumibacter solisilvae</name>
    <dbReference type="NCBI Taxonomy" id="1349421"/>
    <lineage>
        <taxon>Bacteria</taxon>
        <taxon>Pseudomonadati</taxon>
        <taxon>Bacteroidota</taxon>
        <taxon>Chitinophagia</taxon>
        <taxon>Chitinophagales</taxon>
        <taxon>Chitinophagaceae</taxon>
        <taxon>Flavihumibacter</taxon>
    </lineage>
</organism>
<keyword evidence="3" id="KW-1185">Reference proteome</keyword>
<evidence type="ECO:0000313" key="3">
    <source>
        <dbReference type="Proteomes" id="UP000031408"/>
    </source>
</evidence>
<feature type="transmembrane region" description="Helical" evidence="1">
    <location>
        <begin position="39"/>
        <end position="64"/>
    </location>
</feature>
<name>A0A0C1LKE6_9BACT</name>